<evidence type="ECO:0000313" key="2">
    <source>
        <dbReference type="EMBL" id="KTB44302.1"/>
    </source>
</evidence>
<dbReference type="EMBL" id="LATX01000953">
    <property type="protein sequence ID" value="KTB44302.1"/>
    <property type="molecule type" value="Genomic_DNA"/>
</dbReference>
<feature type="transmembrane region" description="Helical" evidence="1">
    <location>
        <begin position="86"/>
        <end position="105"/>
    </location>
</feature>
<accession>A0A0W0G6Y5</accession>
<dbReference type="Proteomes" id="UP000054988">
    <property type="component" value="Unassembled WGS sequence"/>
</dbReference>
<reference evidence="2 3" key="1">
    <citation type="submission" date="2015-12" db="EMBL/GenBank/DDBJ databases">
        <title>Draft genome sequence of Moniliophthora roreri, the causal agent of frosty pod rot of cacao.</title>
        <authorList>
            <person name="Aime M.C."/>
            <person name="Diaz-Valderrama J.R."/>
            <person name="Kijpornyongpan T."/>
            <person name="Phillips-Mora W."/>
        </authorList>
    </citation>
    <scope>NUCLEOTIDE SEQUENCE [LARGE SCALE GENOMIC DNA]</scope>
    <source>
        <strain evidence="2 3">MCA 2952</strain>
    </source>
</reference>
<keyword evidence="1" id="KW-0812">Transmembrane</keyword>
<sequence>MAEALTLGLVFGIPNSKLIGTNEPFPNLFICADADPADGSHWLVYYWMSILVIDIILLCLALYQAWKHRPSKSGSPLMRALTRDAVVYFLIIVWIYLANLVMWIINRITLNELCTPFSFVISSVLANRMLISVRERHFLIRNSEMRSYMYRHAEWSKEAATEDENVEPILTTVFATETTASQYNAFTGL</sequence>
<proteinExistence type="predicted"/>
<gene>
    <name evidence="2" type="ORF">WG66_3118</name>
</gene>
<name>A0A0W0G6Y5_MONRR</name>
<organism evidence="2 3">
    <name type="scientific">Moniliophthora roreri</name>
    <name type="common">Frosty pod rot fungus</name>
    <name type="synonym">Monilia roreri</name>
    <dbReference type="NCBI Taxonomy" id="221103"/>
    <lineage>
        <taxon>Eukaryota</taxon>
        <taxon>Fungi</taxon>
        <taxon>Dikarya</taxon>
        <taxon>Basidiomycota</taxon>
        <taxon>Agaricomycotina</taxon>
        <taxon>Agaricomycetes</taxon>
        <taxon>Agaricomycetidae</taxon>
        <taxon>Agaricales</taxon>
        <taxon>Marasmiineae</taxon>
        <taxon>Marasmiaceae</taxon>
        <taxon>Moniliophthora</taxon>
    </lineage>
</organism>
<keyword evidence="1" id="KW-1133">Transmembrane helix</keyword>
<feature type="transmembrane region" description="Helical" evidence="1">
    <location>
        <begin position="44"/>
        <end position="66"/>
    </location>
</feature>
<keyword evidence="1" id="KW-0472">Membrane</keyword>
<comment type="caution">
    <text evidence="2">The sequence shown here is derived from an EMBL/GenBank/DDBJ whole genome shotgun (WGS) entry which is preliminary data.</text>
</comment>
<dbReference type="AlphaFoldDB" id="A0A0W0G6Y5"/>
<dbReference type="eggNOG" id="ENOG502SVA4">
    <property type="taxonomic scope" value="Eukaryota"/>
</dbReference>
<dbReference type="SUPFAM" id="SSF81321">
    <property type="entry name" value="Family A G protein-coupled receptor-like"/>
    <property type="match status" value="1"/>
</dbReference>
<protein>
    <submittedName>
        <fullName evidence="2">Uncharacterized protein</fullName>
    </submittedName>
</protein>
<evidence type="ECO:0000313" key="3">
    <source>
        <dbReference type="Proteomes" id="UP000054988"/>
    </source>
</evidence>
<evidence type="ECO:0000256" key="1">
    <source>
        <dbReference type="SAM" id="Phobius"/>
    </source>
</evidence>